<dbReference type="Gene3D" id="2.10.70.10">
    <property type="entry name" value="Complement Module, domain 1"/>
    <property type="match status" value="2"/>
</dbReference>
<feature type="chain" id="PRO_5002414270" description="C3/C5 convertase" evidence="11">
    <location>
        <begin position="21"/>
        <end position="658"/>
    </location>
</feature>
<dbReference type="InterPro" id="IPR000436">
    <property type="entry name" value="Sushi_SCR_CCP_dom"/>
</dbReference>
<keyword evidence="5 11" id="KW-0732">Signal</keyword>
<comment type="caution">
    <text evidence="10">Lacks conserved residue(s) required for the propagation of feature annotation.</text>
</comment>
<dbReference type="Gene3D" id="3.40.50.410">
    <property type="entry name" value="von Willebrand factor, type A domain"/>
    <property type="match status" value="1"/>
</dbReference>
<name>A0A0E3VMY3_9MYRI</name>
<dbReference type="PROSITE" id="PS50923">
    <property type="entry name" value="SUSHI"/>
    <property type="match status" value="2"/>
</dbReference>
<feature type="domain" description="Sushi" evidence="14">
    <location>
        <begin position="21"/>
        <end position="82"/>
    </location>
</feature>
<evidence type="ECO:0000259" key="12">
    <source>
        <dbReference type="PROSITE" id="PS50234"/>
    </source>
</evidence>
<keyword evidence="8" id="KW-0325">Glycoprotein</keyword>
<dbReference type="PANTHER" id="PTHR46393:SF7">
    <property type="entry name" value="COMPLEMENT C2"/>
    <property type="match status" value="1"/>
</dbReference>
<dbReference type="PANTHER" id="PTHR46393">
    <property type="entry name" value="SUSHI DOMAIN-CONTAINING PROTEIN"/>
    <property type="match status" value="1"/>
</dbReference>
<evidence type="ECO:0000256" key="8">
    <source>
        <dbReference type="ARBA" id="ARBA00023180"/>
    </source>
</evidence>
<dbReference type="EMBL" id="LC009038">
    <property type="protein sequence ID" value="BAR45617.1"/>
    <property type="molecule type" value="mRNA"/>
</dbReference>
<evidence type="ECO:0000259" key="14">
    <source>
        <dbReference type="PROSITE" id="PS50923"/>
    </source>
</evidence>
<dbReference type="CDD" id="cd00033">
    <property type="entry name" value="CCP"/>
    <property type="match status" value="2"/>
</dbReference>
<dbReference type="SUPFAM" id="SSF53300">
    <property type="entry name" value="vWA-like"/>
    <property type="match status" value="1"/>
</dbReference>
<dbReference type="Pfam" id="PF00089">
    <property type="entry name" value="Trypsin"/>
    <property type="match status" value="1"/>
</dbReference>
<dbReference type="CDD" id="cd01450">
    <property type="entry name" value="vWFA_subfamily_ECM"/>
    <property type="match status" value="1"/>
</dbReference>
<dbReference type="SUPFAM" id="SSF50494">
    <property type="entry name" value="Trypsin-like serine proteases"/>
    <property type="match status" value="1"/>
</dbReference>
<evidence type="ECO:0000259" key="13">
    <source>
        <dbReference type="PROSITE" id="PS50240"/>
    </source>
</evidence>
<keyword evidence="4 10" id="KW-0768">Sushi</keyword>
<dbReference type="AlphaFoldDB" id="A0A0E3VMY3"/>
<dbReference type="SMART" id="SM00327">
    <property type="entry name" value="VWA"/>
    <property type="match status" value="1"/>
</dbReference>
<gene>
    <name evidence="15" type="primary">CFB2</name>
</gene>
<dbReference type="PROSITE" id="PS50234">
    <property type="entry name" value="VWFA"/>
    <property type="match status" value="1"/>
</dbReference>
<dbReference type="Pfam" id="PF00092">
    <property type="entry name" value="VWA"/>
    <property type="match status" value="1"/>
</dbReference>
<dbReference type="Pfam" id="PF00084">
    <property type="entry name" value="Sushi"/>
    <property type="match status" value="2"/>
</dbReference>
<dbReference type="InterPro" id="IPR002035">
    <property type="entry name" value="VWF_A"/>
</dbReference>
<evidence type="ECO:0000256" key="9">
    <source>
        <dbReference type="ARBA" id="ARBA00029636"/>
    </source>
</evidence>
<comment type="cofactor">
    <cofactor evidence="1">
        <name>Mn(2+)</name>
        <dbReference type="ChEBI" id="CHEBI:29035"/>
    </cofactor>
</comment>
<comment type="subcellular location">
    <subcellularLocation>
        <location evidence="3">Cell surface</location>
    </subcellularLocation>
</comment>
<evidence type="ECO:0000256" key="10">
    <source>
        <dbReference type="PROSITE-ProRule" id="PRU00302"/>
    </source>
</evidence>
<dbReference type="GO" id="GO:0032991">
    <property type="term" value="C:protein-containing complex"/>
    <property type="evidence" value="ECO:0007669"/>
    <property type="project" value="UniProtKB-ARBA"/>
</dbReference>
<dbReference type="SMART" id="SM00032">
    <property type="entry name" value="CCP"/>
    <property type="match status" value="2"/>
</dbReference>
<evidence type="ECO:0000256" key="2">
    <source>
        <dbReference type="ARBA" id="ARBA00001946"/>
    </source>
</evidence>
<dbReference type="InterPro" id="IPR001254">
    <property type="entry name" value="Trypsin_dom"/>
</dbReference>
<keyword evidence="6" id="KW-0677">Repeat</keyword>
<evidence type="ECO:0000256" key="6">
    <source>
        <dbReference type="ARBA" id="ARBA00022737"/>
    </source>
</evidence>
<proteinExistence type="evidence at transcript level"/>
<evidence type="ECO:0000256" key="1">
    <source>
        <dbReference type="ARBA" id="ARBA00001936"/>
    </source>
</evidence>
<dbReference type="GO" id="GO:0009986">
    <property type="term" value="C:cell surface"/>
    <property type="evidence" value="ECO:0007669"/>
    <property type="project" value="UniProtKB-SubCell"/>
</dbReference>
<evidence type="ECO:0000256" key="11">
    <source>
        <dbReference type="SAM" id="SignalP"/>
    </source>
</evidence>
<dbReference type="InterPro" id="IPR035976">
    <property type="entry name" value="Sushi/SCR/CCP_sf"/>
</dbReference>
<dbReference type="SMART" id="SM00020">
    <property type="entry name" value="Tryp_SPc"/>
    <property type="match status" value="1"/>
</dbReference>
<comment type="cofactor">
    <cofactor evidence="2">
        <name>Mg(2+)</name>
        <dbReference type="ChEBI" id="CHEBI:18420"/>
    </cofactor>
</comment>
<feature type="domain" description="Sushi" evidence="14">
    <location>
        <begin position="85"/>
        <end position="144"/>
    </location>
</feature>
<evidence type="ECO:0000256" key="5">
    <source>
        <dbReference type="ARBA" id="ARBA00022729"/>
    </source>
</evidence>
<feature type="domain" description="VWFA" evidence="12">
    <location>
        <begin position="183"/>
        <end position="369"/>
    </location>
</feature>
<reference evidence="15" key="1">
    <citation type="journal article" date="2015" name="Dev. Comp. Immunol.">
        <title>Evolution of the complement system in protostomes revealed by de novo transcriptome analysis of six species of Arthropoda.</title>
        <authorList>
            <person name="Sekiguchi R."/>
            <person name="Nonaka M."/>
        </authorList>
    </citation>
    <scope>NUCLEOTIDE SEQUENCE</scope>
</reference>
<protein>
    <recommendedName>
        <fullName evidence="9">C3/C5 convertase</fullName>
    </recommendedName>
</protein>
<dbReference type="Gene3D" id="2.40.10.10">
    <property type="entry name" value="Trypsin-like serine proteases"/>
    <property type="match status" value="1"/>
</dbReference>
<evidence type="ECO:0000313" key="15">
    <source>
        <dbReference type="EMBL" id="BAR45617.1"/>
    </source>
</evidence>
<evidence type="ECO:0000256" key="4">
    <source>
        <dbReference type="ARBA" id="ARBA00022659"/>
    </source>
</evidence>
<dbReference type="GO" id="GO:0004252">
    <property type="term" value="F:serine-type endopeptidase activity"/>
    <property type="evidence" value="ECO:0007669"/>
    <property type="project" value="InterPro"/>
</dbReference>
<dbReference type="InterPro" id="IPR043504">
    <property type="entry name" value="Peptidase_S1_PA_chymotrypsin"/>
</dbReference>
<dbReference type="FunFam" id="2.40.10.10:FF:000068">
    <property type="entry name" value="transmembrane protease serine 2"/>
    <property type="match status" value="1"/>
</dbReference>
<evidence type="ECO:0000256" key="7">
    <source>
        <dbReference type="ARBA" id="ARBA00023157"/>
    </source>
</evidence>
<keyword evidence="7" id="KW-1015">Disulfide bond</keyword>
<sequence length="658" mass="74665">MINRVVFIFLFYFYPLKCFARICPPLPILDHGKYVRISEGKVRVECHPSYEYNNAFDISRQTQIITCYKSGQWDDPKPNCSKKHQHCLPPSDIDHGFLVGDPPYPPGSEVYYRCNEGYKIVGPSKLICKYPQYFWNDNPPECIKIKPPLQVVAENIGDNLVDKLTKLDVGRVIHGDVEYLGLDLFLAFDKSNSISPQQFLEGIKFAKFLIKQFNVSNSDQKKVGGTRLAVYTFGNDAKEEINLTDTTITSTKAAINKLDLIRCSKFCDGATNMADALKKIGHIAPKQTRKEAKKVLFMTSDGVPTADPKSKDVTYYTNNLKKLGFEIYTVGIGQDIDEQLLKDLSSTPIEEHMFLLEKFKDFAEIMDLIRNGTTEPPPPLPEQCGYIAENFYKTRNLETGLAKLGNWPWLAAIIVKDYTSGGSRFACSGILICEEWVLTTAQCVTDDLNIQYEPENVYVVVGEDNFEKLNDKEQLFYAVKIIRHPNFIHNKTKVRNDIALIQLNTKAEINDYVRTACILQFDFDHSSKPGEVGYMIGWLISSEEQVRIPQEPVKVFQAEQVEMKVNGLDNCEIIKPPQYLCDDSIINAHGRYESDKTCSGYDKGSPFLMSQGKRMAAVGLASHVKGCTLQSKTGFFTRISSYYDWIRENSEFCSDNHQ</sequence>
<organism evidence="15">
    <name type="scientific">Scolopendra japonica</name>
    <dbReference type="NCBI Taxonomy" id="2609777"/>
    <lineage>
        <taxon>Eukaryota</taxon>
        <taxon>Metazoa</taxon>
        <taxon>Ecdysozoa</taxon>
        <taxon>Arthropoda</taxon>
        <taxon>Myriapoda</taxon>
        <taxon>Chilopoda</taxon>
        <taxon>Pleurostigmophora</taxon>
        <taxon>Scolopendromorpha</taxon>
        <taxon>Scolopendridae</taxon>
        <taxon>Scolopendra</taxon>
    </lineage>
</organism>
<dbReference type="SUPFAM" id="SSF57535">
    <property type="entry name" value="Complement control module/SCR domain"/>
    <property type="match status" value="2"/>
</dbReference>
<dbReference type="CDD" id="cd00190">
    <property type="entry name" value="Tryp_SPc"/>
    <property type="match status" value="1"/>
</dbReference>
<dbReference type="InterPro" id="IPR009003">
    <property type="entry name" value="Peptidase_S1_PA"/>
</dbReference>
<accession>A0A0E3VMY3</accession>
<dbReference type="GO" id="GO:0006508">
    <property type="term" value="P:proteolysis"/>
    <property type="evidence" value="ECO:0007669"/>
    <property type="project" value="InterPro"/>
</dbReference>
<evidence type="ECO:0000256" key="3">
    <source>
        <dbReference type="ARBA" id="ARBA00004241"/>
    </source>
</evidence>
<feature type="signal peptide" evidence="11">
    <location>
        <begin position="1"/>
        <end position="20"/>
    </location>
</feature>
<feature type="domain" description="Peptidase S1" evidence="13">
    <location>
        <begin position="369"/>
        <end position="651"/>
    </location>
</feature>
<dbReference type="InterPro" id="IPR036465">
    <property type="entry name" value="vWFA_dom_sf"/>
</dbReference>
<dbReference type="PROSITE" id="PS50240">
    <property type="entry name" value="TRYPSIN_DOM"/>
    <property type="match status" value="1"/>
</dbReference>